<evidence type="ECO:0000256" key="2">
    <source>
        <dbReference type="SAM" id="MobiDB-lite"/>
    </source>
</evidence>
<dbReference type="Ensembl" id="ENSOABT00000063572.1">
    <property type="protein sequence ID" value="ENSOABP00000071012.1"/>
    <property type="gene ID" value="ENSOABG00000008405.2"/>
</dbReference>
<dbReference type="PANTHER" id="PTHR15715">
    <property type="entry name" value="CENTROSOMAL PROTEIN OF 170 KDA"/>
    <property type="match status" value="1"/>
</dbReference>
<gene>
    <name evidence="4" type="primary">LOC116313802</name>
</gene>
<evidence type="ECO:0000256" key="1">
    <source>
        <dbReference type="SAM" id="Coils"/>
    </source>
</evidence>
<dbReference type="GO" id="GO:0007338">
    <property type="term" value="P:single fertilization"/>
    <property type="evidence" value="ECO:0007669"/>
    <property type="project" value="TreeGrafter"/>
</dbReference>
<reference evidence="4" key="2">
    <citation type="submission" date="2025-08" db="UniProtKB">
        <authorList>
            <consortium name="Ensembl"/>
        </authorList>
    </citation>
    <scope>IDENTIFICATION</scope>
</reference>
<organism evidence="4 5">
    <name type="scientific">Oreochromis aureus</name>
    <name type="common">Israeli tilapia</name>
    <name type="synonym">Chromis aureus</name>
    <dbReference type="NCBI Taxonomy" id="47969"/>
    <lineage>
        <taxon>Eukaryota</taxon>
        <taxon>Metazoa</taxon>
        <taxon>Chordata</taxon>
        <taxon>Craniata</taxon>
        <taxon>Vertebrata</taxon>
        <taxon>Euteleostomi</taxon>
        <taxon>Actinopterygii</taxon>
        <taxon>Neopterygii</taxon>
        <taxon>Teleostei</taxon>
        <taxon>Neoteleostei</taxon>
        <taxon>Acanthomorphata</taxon>
        <taxon>Ovalentaria</taxon>
        <taxon>Cichlomorphae</taxon>
        <taxon>Cichliformes</taxon>
        <taxon>Cichlidae</taxon>
        <taxon>African cichlids</taxon>
        <taxon>Pseudocrenilabrinae</taxon>
        <taxon>Oreochromini</taxon>
        <taxon>Oreochromis</taxon>
    </lineage>
</organism>
<dbReference type="GO" id="GO:0002080">
    <property type="term" value="C:acrosomal membrane"/>
    <property type="evidence" value="ECO:0007669"/>
    <property type="project" value="TreeGrafter"/>
</dbReference>
<feature type="region of interest" description="Disordered" evidence="2">
    <location>
        <begin position="15"/>
        <end position="86"/>
    </location>
</feature>
<dbReference type="Proteomes" id="UP000472276">
    <property type="component" value="Unassembled WGS sequence"/>
</dbReference>
<keyword evidence="5" id="KW-1185">Reference proteome</keyword>
<keyword evidence="3" id="KW-0472">Membrane</keyword>
<feature type="coiled-coil region" evidence="1">
    <location>
        <begin position="291"/>
        <end position="318"/>
    </location>
</feature>
<dbReference type="GO" id="GO:0001675">
    <property type="term" value="P:acrosome assembly"/>
    <property type="evidence" value="ECO:0007669"/>
    <property type="project" value="TreeGrafter"/>
</dbReference>
<keyword evidence="3" id="KW-0812">Transmembrane</keyword>
<reference evidence="5" key="1">
    <citation type="submission" date="2020-03" db="EMBL/GenBank/DDBJ databases">
        <title>Evolution of repeat sequences and sex chromosomes of tilapia species revealed by chromosome-level genomes.</title>
        <authorList>
            <person name="Xu L."/>
            <person name="Tao W."/>
            <person name="Wang D."/>
            <person name="Zhou Q."/>
        </authorList>
    </citation>
    <scope>NUCLEOTIDE SEQUENCE [LARGE SCALE GENOMIC DNA]</scope>
    <source>
        <strain evidence="5">Israel</strain>
    </source>
</reference>
<keyword evidence="3" id="KW-1133">Transmembrane helix</keyword>
<feature type="compositionally biased region" description="Basic and acidic residues" evidence="2">
    <location>
        <begin position="36"/>
        <end position="68"/>
    </location>
</feature>
<proteinExistence type="predicted"/>
<evidence type="ECO:0000256" key="3">
    <source>
        <dbReference type="SAM" id="Phobius"/>
    </source>
</evidence>
<dbReference type="InterPro" id="IPR051176">
    <property type="entry name" value="Cent_Immune-Sig_Mod"/>
</dbReference>
<evidence type="ECO:0000313" key="4">
    <source>
        <dbReference type="Ensembl" id="ENSOABP00000071012.1"/>
    </source>
</evidence>
<feature type="transmembrane region" description="Helical" evidence="3">
    <location>
        <begin position="328"/>
        <end position="347"/>
    </location>
</feature>
<reference evidence="4" key="3">
    <citation type="submission" date="2025-09" db="UniProtKB">
        <authorList>
            <consortium name="Ensembl"/>
        </authorList>
    </citation>
    <scope>IDENTIFICATION</scope>
</reference>
<evidence type="ECO:0008006" key="6">
    <source>
        <dbReference type="Google" id="ProtNLM"/>
    </source>
</evidence>
<sequence>MDAFRLPPVIEEVLDPTDELCELKEEKPIMLGDTLTAKERESLEEKEETGGEGEKGQEEEEKEVKEEKSEDEEEGDDKGQEEELEELKAQVLQLLLELEETREVSQRHEESFMELQGLLEEERLASAHQAESFTRQIQRLQGLRSVQEEMDSLEEEKESELEEVQQELRSAQEEVLMLQQAAEEAAAERENDIASLQEELCRLRAELQRLHATTAEYELEVTTLRAEEFVYISLCLLKLLFQQIFCLMANRCDDVYLAVRVEGSTEHEKDNQVKADSYITVFQSRPEQKDSSDIQEEISILKIKLRQAEETAQKVQRENCTRQSEPPVLSIPFIGMIVIVALIWCWWEELAS</sequence>
<dbReference type="AlphaFoldDB" id="A0AAZ1XTW5"/>
<feature type="compositionally biased region" description="Acidic residues" evidence="2">
    <location>
        <begin position="69"/>
        <end position="85"/>
    </location>
</feature>
<protein>
    <recommendedName>
        <fullName evidence="6">Coiled-coil domain containing 136b</fullName>
    </recommendedName>
</protein>
<name>A0AAZ1XTW5_OREAU</name>
<keyword evidence="1" id="KW-0175">Coiled coil</keyword>
<dbReference type="PANTHER" id="PTHR15715:SF26">
    <property type="entry name" value="COILED-COIL DOMAIN-CONTAINING PROTEIN 136"/>
    <property type="match status" value="1"/>
</dbReference>
<evidence type="ECO:0000313" key="5">
    <source>
        <dbReference type="Proteomes" id="UP000472276"/>
    </source>
</evidence>
<accession>A0AAZ1XTW5</accession>
<feature type="coiled-coil region" evidence="1">
    <location>
        <begin position="143"/>
        <end position="227"/>
    </location>
</feature>